<feature type="coiled-coil region" evidence="1">
    <location>
        <begin position="439"/>
        <end position="480"/>
    </location>
</feature>
<evidence type="ECO:0000313" key="2">
    <source>
        <dbReference type="Proteomes" id="UP001652625"/>
    </source>
</evidence>
<name>A0ABM4B6I4_HYDVU</name>
<keyword evidence="2" id="KW-1185">Reference proteome</keyword>
<organism evidence="2 3">
    <name type="scientific">Hydra vulgaris</name>
    <name type="common">Hydra</name>
    <name type="synonym">Hydra attenuata</name>
    <dbReference type="NCBI Taxonomy" id="6087"/>
    <lineage>
        <taxon>Eukaryota</taxon>
        <taxon>Metazoa</taxon>
        <taxon>Cnidaria</taxon>
        <taxon>Hydrozoa</taxon>
        <taxon>Hydroidolina</taxon>
        <taxon>Anthoathecata</taxon>
        <taxon>Aplanulata</taxon>
        <taxon>Hydridae</taxon>
        <taxon>Hydra</taxon>
    </lineage>
</organism>
<dbReference type="RefSeq" id="XP_065644456.1">
    <property type="nucleotide sequence ID" value="XM_065788384.1"/>
</dbReference>
<gene>
    <name evidence="3" type="primary">LOC100197387</name>
</gene>
<evidence type="ECO:0000313" key="3">
    <source>
        <dbReference type="RefSeq" id="XP_065644456.1"/>
    </source>
</evidence>
<keyword evidence="1" id="KW-0175">Coiled coil</keyword>
<dbReference type="GeneID" id="100197387"/>
<sequence>MASLSNVVIETEKDIPLVNKVKDAEMNKMDGLVVQSLRENFELREHSSESLSCIVELVKNSFPDYDASSVHHCLVEAFPDLQAQQSNDKEEIYYLGISFINSQSEEERIITWLKNRFQEDQFGRVSTQTLIEIARKESGGFKTNSLGYFLRKAFPKIYMRRSDRLRWWCGICLPEQELTQEDKRINAWLHAASKWLRQNMFLKIGTKEQCSVVYAAIANYVGKESHHQYITAIKSVFPNIIRKTINRIDYYLGVSFSNNVTREAVAALYPMQRSKDPVERPIISEEERKVVTWLQQVLMPASMDYFEKAATLLQYIKEGVQCHNRRKCIDLLRRAFPRVSIKKSHDGQLIYGVRLRTDKHVDFPVFDAEDFQGNFSEVNVSEVDDCDEESYTDVKFAVDSRQVVKLGDDTRQGSIEDHHDISNVTQQSNENSMSVLAETSRLEDKVDKLTSLVDAMREELRDLRNELNQSTRQKDALIVQLQQTLVLLTQQQYQRMLKPAEITGQDGFLIQNIQSLSTLNNDVSNNVQTVKQPLPSINNLKQF</sequence>
<reference evidence="3" key="2">
    <citation type="submission" date="2025-08" db="UniProtKB">
        <authorList>
            <consortium name="RefSeq"/>
        </authorList>
    </citation>
    <scope>IDENTIFICATION</scope>
</reference>
<proteinExistence type="predicted"/>
<dbReference type="Proteomes" id="UP001652625">
    <property type="component" value="Chromosome 01"/>
</dbReference>
<accession>A0ABM4B6I4</accession>
<evidence type="ECO:0000256" key="1">
    <source>
        <dbReference type="SAM" id="Coils"/>
    </source>
</evidence>
<reference evidence="2" key="1">
    <citation type="submission" date="2025-05" db="UniProtKB">
        <authorList>
            <consortium name="RefSeq"/>
        </authorList>
    </citation>
    <scope>NUCLEOTIDE SEQUENCE [LARGE SCALE GENOMIC DNA]</scope>
</reference>
<protein>
    <submittedName>
        <fullName evidence="3">Uncharacterized protein LOC100197387 isoform X4</fullName>
    </submittedName>
</protein>